<keyword evidence="5" id="KW-0813">Transport</keyword>
<keyword evidence="25" id="KW-0479">Metal-binding</keyword>
<name>A0AAD1VJ32_PELCU</name>
<evidence type="ECO:0000313" key="31">
    <source>
        <dbReference type="EMBL" id="CAH2218529.1"/>
    </source>
</evidence>
<dbReference type="Proteomes" id="UP001295444">
    <property type="component" value="Chromosome 01"/>
</dbReference>
<dbReference type="Gene3D" id="1.20.1250.20">
    <property type="entry name" value="MFS general substrate transporter like domains"/>
    <property type="match status" value="2"/>
</dbReference>
<keyword evidence="6" id="KW-0050">Antiport</keyword>
<dbReference type="SUPFAM" id="SSF103473">
    <property type="entry name" value="MFS general substrate transporter"/>
    <property type="match status" value="1"/>
</dbReference>
<dbReference type="CDD" id="cd17344">
    <property type="entry name" value="MFS_SLC37A1_2"/>
    <property type="match status" value="1"/>
</dbReference>
<dbReference type="PANTHER" id="PTHR43184:SF11">
    <property type="entry name" value="GLUCOSE-6-PHOSPHATE EXCHANGER SLC37A1"/>
    <property type="match status" value="1"/>
</dbReference>
<feature type="transmembrane region" description="Helical" evidence="27">
    <location>
        <begin position="1343"/>
        <end position="1364"/>
    </location>
</feature>
<dbReference type="GO" id="GO:0008270">
    <property type="term" value="F:zinc ion binding"/>
    <property type="evidence" value="ECO:0007669"/>
    <property type="project" value="UniProtKB-KW"/>
</dbReference>
<reference evidence="31" key="1">
    <citation type="submission" date="2022-03" db="EMBL/GenBank/DDBJ databases">
        <authorList>
            <person name="Alioto T."/>
            <person name="Alioto T."/>
            <person name="Gomez Garrido J."/>
        </authorList>
    </citation>
    <scope>NUCLEOTIDE SEQUENCE</scope>
</reference>
<dbReference type="InterPro" id="IPR027417">
    <property type="entry name" value="P-loop_NTPase"/>
</dbReference>
<evidence type="ECO:0000256" key="11">
    <source>
        <dbReference type="ARBA" id="ARBA00022806"/>
    </source>
</evidence>
<evidence type="ECO:0000256" key="20">
    <source>
        <dbReference type="ARBA" id="ARBA00034808"/>
    </source>
</evidence>
<dbReference type="PROSITE" id="PS51192">
    <property type="entry name" value="HELICASE_ATP_BIND_1"/>
    <property type="match status" value="1"/>
</dbReference>
<evidence type="ECO:0000259" key="28">
    <source>
        <dbReference type="PROSITE" id="PS50158"/>
    </source>
</evidence>
<evidence type="ECO:0000256" key="14">
    <source>
        <dbReference type="ARBA" id="ARBA00023125"/>
    </source>
</evidence>
<evidence type="ECO:0000256" key="21">
    <source>
        <dbReference type="ARBA" id="ARBA00039218"/>
    </source>
</evidence>
<keyword evidence="8 27" id="KW-0812">Transmembrane</keyword>
<keyword evidence="16" id="KW-0413">Isomerase</keyword>
<evidence type="ECO:0000256" key="27">
    <source>
        <dbReference type="SAM" id="Phobius"/>
    </source>
</evidence>
<feature type="transmembrane region" description="Helical" evidence="27">
    <location>
        <begin position="1144"/>
        <end position="1166"/>
    </location>
</feature>
<dbReference type="FunFam" id="1.20.1250.20:FF:000028">
    <property type="entry name" value="Sugar phosphate exchanger 3 isoform 1"/>
    <property type="match status" value="1"/>
</dbReference>
<evidence type="ECO:0000256" key="2">
    <source>
        <dbReference type="ARBA" id="ARBA00004477"/>
    </source>
</evidence>
<evidence type="ECO:0000256" key="18">
    <source>
        <dbReference type="ARBA" id="ARBA00034251"/>
    </source>
</evidence>
<dbReference type="FunFam" id="1.20.1250.20:FF:000050">
    <property type="entry name" value="glucose-6-phosphate exchanger SLC37A2 isoform X1"/>
    <property type="match status" value="1"/>
</dbReference>
<dbReference type="GO" id="GO:0005634">
    <property type="term" value="C:nucleus"/>
    <property type="evidence" value="ECO:0007669"/>
    <property type="project" value="UniProtKB-SubCell"/>
</dbReference>
<evidence type="ECO:0000256" key="1">
    <source>
        <dbReference type="ARBA" id="ARBA00004123"/>
    </source>
</evidence>
<dbReference type="InterPro" id="IPR036875">
    <property type="entry name" value="Znf_CCHC_sf"/>
</dbReference>
<evidence type="ECO:0000256" key="10">
    <source>
        <dbReference type="ARBA" id="ARBA00022801"/>
    </source>
</evidence>
<comment type="catalytic activity">
    <reaction evidence="23">
        <text>ATP + H2O = ADP + phosphate + H(+)</text>
        <dbReference type="Rhea" id="RHEA:13065"/>
        <dbReference type="ChEBI" id="CHEBI:15377"/>
        <dbReference type="ChEBI" id="CHEBI:15378"/>
        <dbReference type="ChEBI" id="CHEBI:30616"/>
        <dbReference type="ChEBI" id="CHEBI:43474"/>
        <dbReference type="ChEBI" id="CHEBI:456216"/>
    </reaction>
</comment>
<gene>
    <name evidence="31" type="ORF">PECUL_23A008332</name>
</gene>
<evidence type="ECO:0000259" key="30">
    <source>
        <dbReference type="PROSITE" id="PS51192"/>
    </source>
</evidence>
<keyword evidence="10" id="KW-0378">Hydrolase</keyword>
<feature type="transmembrane region" description="Helical" evidence="27">
    <location>
        <begin position="1384"/>
        <end position="1401"/>
    </location>
</feature>
<dbReference type="GO" id="GO:0035435">
    <property type="term" value="P:phosphate ion transmembrane transport"/>
    <property type="evidence" value="ECO:0007669"/>
    <property type="project" value="TreeGrafter"/>
</dbReference>
<keyword evidence="32" id="KW-1185">Reference proteome</keyword>
<dbReference type="InterPro" id="IPR001878">
    <property type="entry name" value="Znf_CCHC"/>
</dbReference>
<evidence type="ECO:0000259" key="29">
    <source>
        <dbReference type="PROSITE" id="PS50850"/>
    </source>
</evidence>
<evidence type="ECO:0000256" key="6">
    <source>
        <dbReference type="ARBA" id="ARBA00022449"/>
    </source>
</evidence>
<accession>A0AAD1VJ32</accession>
<comment type="catalytic activity">
    <reaction evidence="19">
        <text>Couples ATP hydrolysis with the unwinding of duplex DNA by translocating in the 3'-5' direction.</text>
        <dbReference type="EC" id="5.6.2.4"/>
    </reaction>
</comment>
<dbReference type="PROSITE" id="PS50158">
    <property type="entry name" value="ZF_CCHC"/>
    <property type="match status" value="1"/>
</dbReference>
<dbReference type="InterPro" id="IPR011701">
    <property type="entry name" value="MFS"/>
</dbReference>
<comment type="subcellular location">
    <subcellularLocation>
        <location evidence="2">Endoplasmic reticulum membrane</location>
        <topology evidence="2">Multi-pass membrane protein</topology>
    </subcellularLocation>
    <subcellularLocation>
        <location evidence="1">Nucleus</location>
    </subcellularLocation>
</comment>
<keyword evidence="12" id="KW-0067">ATP-binding</keyword>
<comment type="similarity">
    <text evidence="3">Belongs to the helicase family. RecQ subfamily.</text>
</comment>
<evidence type="ECO:0000313" key="32">
    <source>
        <dbReference type="Proteomes" id="UP001295444"/>
    </source>
</evidence>
<dbReference type="InterPro" id="IPR036259">
    <property type="entry name" value="MFS_trans_sf"/>
</dbReference>
<dbReference type="InterPro" id="IPR020846">
    <property type="entry name" value="MFS_dom"/>
</dbReference>
<feature type="transmembrane region" description="Helical" evidence="27">
    <location>
        <begin position="1474"/>
        <end position="1496"/>
    </location>
</feature>
<feature type="transmembrane region" description="Helical" evidence="27">
    <location>
        <begin position="1508"/>
        <end position="1527"/>
    </location>
</feature>
<proteinExistence type="inferred from homology"/>
<feature type="transmembrane region" description="Helical" evidence="27">
    <location>
        <begin position="1172"/>
        <end position="1200"/>
    </location>
</feature>
<dbReference type="InterPro" id="IPR014001">
    <property type="entry name" value="Helicase_ATP-bd"/>
</dbReference>
<keyword evidence="11" id="KW-0347">Helicase</keyword>
<keyword evidence="25" id="KW-0863">Zinc-finger</keyword>
<feature type="region of interest" description="Disordered" evidence="26">
    <location>
        <begin position="431"/>
        <end position="466"/>
    </location>
</feature>
<dbReference type="FunFam" id="3.40.50.300:FF:000772">
    <property type="entry name" value="ATP-dependent DNA helicase Q4"/>
    <property type="match status" value="1"/>
</dbReference>
<comment type="similarity">
    <text evidence="4">Belongs to the major facilitator superfamily. Organophosphate:Pi antiporter (OPA) (TC 2.A.1.4) family.</text>
</comment>
<keyword evidence="9" id="KW-0547">Nucleotide-binding</keyword>
<keyword evidence="17" id="KW-0539">Nucleus</keyword>
<comment type="catalytic activity">
    <reaction evidence="18">
        <text>D-glucose 6-phosphate(in) + phosphate(out) = D-glucose 6-phosphate(out) + phosphate(in)</text>
        <dbReference type="Rhea" id="RHEA:71535"/>
        <dbReference type="ChEBI" id="CHEBI:43474"/>
        <dbReference type="ChEBI" id="CHEBI:61548"/>
    </reaction>
</comment>
<evidence type="ECO:0000256" key="5">
    <source>
        <dbReference type="ARBA" id="ARBA00022448"/>
    </source>
</evidence>
<feature type="domain" description="Helicase ATP-binding" evidence="30">
    <location>
        <begin position="681"/>
        <end position="859"/>
    </location>
</feature>
<keyword evidence="25" id="KW-0862">Zinc</keyword>
<feature type="transmembrane region" description="Helical" evidence="27">
    <location>
        <begin position="1237"/>
        <end position="1258"/>
    </location>
</feature>
<dbReference type="Gene3D" id="3.40.50.300">
    <property type="entry name" value="P-loop containing nucleotide triphosphate hydrolases"/>
    <property type="match status" value="2"/>
</dbReference>
<dbReference type="Pfam" id="PF00270">
    <property type="entry name" value="DEAD"/>
    <property type="match status" value="1"/>
</dbReference>
<evidence type="ECO:0000256" key="12">
    <source>
        <dbReference type="ARBA" id="ARBA00022840"/>
    </source>
</evidence>
<feature type="transmembrane region" description="Helical" evidence="27">
    <location>
        <begin position="1434"/>
        <end position="1454"/>
    </location>
</feature>
<keyword evidence="15 27" id="KW-0472">Membrane</keyword>
<dbReference type="InterPro" id="IPR044740">
    <property type="entry name" value="SLC37A1_2"/>
</dbReference>
<evidence type="ECO:0000256" key="4">
    <source>
        <dbReference type="ARBA" id="ARBA00009598"/>
    </source>
</evidence>
<evidence type="ECO:0000256" key="19">
    <source>
        <dbReference type="ARBA" id="ARBA00034617"/>
    </source>
</evidence>
<dbReference type="GO" id="GO:0003677">
    <property type="term" value="F:DNA binding"/>
    <property type="evidence" value="ECO:0007669"/>
    <property type="project" value="UniProtKB-KW"/>
</dbReference>
<feature type="transmembrane region" description="Helical" evidence="27">
    <location>
        <begin position="1114"/>
        <end position="1132"/>
    </location>
</feature>
<feature type="domain" description="Major facilitator superfamily (MFS) profile" evidence="29">
    <location>
        <begin position="1075"/>
        <end position="1531"/>
    </location>
</feature>
<keyword evidence="7" id="KW-0762">Sugar transport</keyword>
<dbReference type="EMBL" id="OW240912">
    <property type="protein sequence ID" value="CAH2218529.1"/>
    <property type="molecule type" value="Genomic_DNA"/>
</dbReference>
<dbReference type="Pfam" id="PF00098">
    <property type="entry name" value="zf-CCHC"/>
    <property type="match status" value="1"/>
</dbReference>
<dbReference type="GO" id="GO:0005789">
    <property type="term" value="C:endoplasmic reticulum membrane"/>
    <property type="evidence" value="ECO:0007669"/>
    <property type="project" value="UniProtKB-SubCell"/>
</dbReference>
<dbReference type="SMART" id="SM00343">
    <property type="entry name" value="ZnF_C2HC"/>
    <property type="match status" value="1"/>
</dbReference>
<evidence type="ECO:0000256" key="25">
    <source>
        <dbReference type="PROSITE-ProRule" id="PRU00047"/>
    </source>
</evidence>
<dbReference type="Gene3D" id="4.10.60.10">
    <property type="entry name" value="Zinc finger, CCHC-type"/>
    <property type="match status" value="1"/>
</dbReference>
<dbReference type="GO" id="GO:0061513">
    <property type="term" value="F:glucose 6-phosphate:phosphate antiporter activity"/>
    <property type="evidence" value="ECO:0007669"/>
    <property type="project" value="InterPro"/>
</dbReference>
<evidence type="ECO:0000256" key="23">
    <source>
        <dbReference type="ARBA" id="ARBA00049360"/>
    </source>
</evidence>
<evidence type="ECO:0000256" key="24">
    <source>
        <dbReference type="ARBA" id="ARBA00056964"/>
    </source>
</evidence>
<evidence type="ECO:0000256" key="22">
    <source>
        <dbReference type="ARBA" id="ARBA00042041"/>
    </source>
</evidence>
<dbReference type="CDD" id="cd18018">
    <property type="entry name" value="DEXHc_RecQ4-like"/>
    <property type="match status" value="1"/>
</dbReference>
<dbReference type="PANTHER" id="PTHR43184">
    <property type="entry name" value="MAJOR FACILITATOR SUPERFAMILY TRANSPORTER 16, ISOFORM B"/>
    <property type="match status" value="1"/>
</dbReference>
<comment type="function">
    <text evidence="24">Inorganic phosphate and glucose-6-phosphate antiporter. May transport cytoplasmic glucose-6-phosphate into the lumen of the endoplasmic reticulum and translocate inorganic phosphate into the opposite direction.</text>
</comment>
<evidence type="ECO:0000256" key="15">
    <source>
        <dbReference type="ARBA" id="ARBA00023136"/>
    </source>
</evidence>
<feature type="region of interest" description="Disordered" evidence="26">
    <location>
        <begin position="1"/>
        <end position="29"/>
    </location>
</feature>
<evidence type="ECO:0000256" key="13">
    <source>
        <dbReference type="ARBA" id="ARBA00022989"/>
    </source>
</evidence>
<dbReference type="GO" id="GO:0005524">
    <property type="term" value="F:ATP binding"/>
    <property type="evidence" value="ECO:0007669"/>
    <property type="project" value="UniProtKB-KW"/>
</dbReference>
<sequence length="1547" mass="170467">MSMGSLAPTKELSGQYDCPTSSKVDLDNAPEETKALYKEYRTLKHGRDSNAIMATVSLEKTIPENDEHFQVPSSWGNHLNRACTTPKSTPKLTLKERDSLKASAQYFGMKLKAKLGGSLKERPLSMRKSFTPCTQSSVDPGECGAKKQTKPSLLLNAPKSTIELPPDTNIDNISVAQRLLNNNQSLSATPHNQNAKKFNHLQTMVGQRLASLNPDWLQRCELRKEVKARTVEEQFIITGGADRKSELHEVKSSSTTELMSSYLQQEQSVSSNIKTGQTSSSESTISPLQCLVPRNKSAKNGESMFKDNLWCFKNEDNSQHNLLPCEDKAIGHGTVPEPRESKLGIRASIPASEDGPQSGETHISEIDAMTTKISGINRQMVGDISKVGDLCESNKAGDESLSHVWEKKQEMDFMPSLECRKTHQEVKKVEPSIKENRKRKRKMATELGTGELSPDNCKKKRKTKPISETKKTSLLTTMDKKNRAHSMEPCEEVLCETTSKRDLKMEVSENILGDVEEEEGQRRMVPIARKNRGPNQGTAGNFVRINLKKKSHVKGYALNGSRLRKQLWKQKWQKKGEQFGGGGRHFNHSEDTCFRCGNMGHWASQCPGTVLPQVLQDSDSEEADITLPTLEDVAKRTNTCYTPDVAPTNDPGAVMSLDIIRPVYEPPVPPPPMQPLYGLGADGKVQGLSSLVILSTGMGKSLCYQLPAYMYAKRAPCITLVISPLVSLMDDQVSGLPSKLKAVCIHSNMTRSQREAAIAKVKEGQVHVLLLSPEALVGGGHSGSSCLPPADQLPPVAFACIDEAHCVSEWSHNFRPCYLRLCKVLRERLGVHCLLGLTATATRTTAHDVAHHLGVTEDGGIPVRIAAVPSNLHLSVSMDRDKDQALVNLLKGERFGCLDSVIVYCTRREETTRISALLRTCLQGVVLSKNQCMEIEEEENAVSKRKKAQGTAGHPYSQHGISYHGLNLLFFEKASVAPDFRVEIVISGETRRPLLTSRANFRRLHRLPNGGLGYPPRLPTGPGGQVSRILETRSELEWSHVSHKMDFAEDCGEWGILSHTVFQGELHKHCAEPNEIELLSYKEFVILDHSPLHQSHNASRCGWAPFDKKNYKQLLGALDYSFLCAYAVGMFLSGMIGERLPLRYFLSCGMVASGFFTILFGFGYFYNIHNLSYYIIIQVLNGLVQTTGWPSVVTCIGNWFGKGRRGLIMGVWNSHTSVGNILGSLIAGFWVSSCWGMSFLVPGVIISVMGVVCFLFLIEHPRDIKPEMPLSPPPPRLSCNEFKFFNHEILNTTSDKNWEGQNLLGPSPVYPTHHVVVLQKDTYVGTNGSSAISFLGALRIPGVIEFSMCLLFAKLVSYTFLFWLPLYITNVGHLDARQAGDLSTLFDVGGIIGGILAGIISDKSRKRATTCGLMLMFAAPTLYIFSAVRSMGPMFTVVMLLVCGALVNGPYSLITTAVSADLGTHKSLKGNAHALSTVTAIIDGTGSVGAALGPLMAGLLSPYGWHNVFFMLMISDAFALLFLLRLIKKEITCIQPSPETQTQLKEH</sequence>
<evidence type="ECO:0000256" key="17">
    <source>
        <dbReference type="ARBA" id="ARBA00023242"/>
    </source>
</evidence>
<organism evidence="31 32">
    <name type="scientific">Pelobates cultripes</name>
    <name type="common">Western spadefoot toad</name>
    <dbReference type="NCBI Taxonomy" id="61616"/>
    <lineage>
        <taxon>Eukaryota</taxon>
        <taxon>Metazoa</taxon>
        <taxon>Chordata</taxon>
        <taxon>Craniata</taxon>
        <taxon>Vertebrata</taxon>
        <taxon>Euteleostomi</taxon>
        <taxon>Amphibia</taxon>
        <taxon>Batrachia</taxon>
        <taxon>Anura</taxon>
        <taxon>Pelobatoidea</taxon>
        <taxon>Pelobatidae</taxon>
        <taxon>Pelobates</taxon>
    </lineage>
</organism>
<dbReference type="SMART" id="SM00487">
    <property type="entry name" value="DEXDc"/>
    <property type="match status" value="1"/>
</dbReference>
<keyword evidence="13 27" id="KW-1133">Transmembrane helix</keyword>
<evidence type="ECO:0000256" key="3">
    <source>
        <dbReference type="ARBA" id="ARBA00005446"/>
    </source>
</evidence>
<dbReference type="GO" id="GO:0016787">
    <property type="term" value="F:hydrolase activity"/>
    <property type="evidence" value="ECO:0007669"/>
    <property type="project" value="UniProtKB-KW"/>
</dbReference>
<keyword evidence="14" id="KW-0238">DNA-binding</keyword>
<feature type="domain" description="CCHC-type" evidence="28">
    <location>
        <begin position="593"/>
        <end position="607"/>
    </location>
</feature>
<evidence type="ECO:0000256" key="7">
    <source>
        <dbReference type="ARBA" id="ARBA00022597"/>
    </source>
</evidence>
<dbReference type="Pfam" id="PF07690">
    <property type="entry name" value="MFS_1"/>
    <property type="match status" value="1"/>
</dbReference>
<feature type="transmembrane region" description="Helical" evidence="27">
    <location>
        <begin position="1408"/>
        <end position="1428"/>
    </location>
</feature>
<evidence type="ECO:0000256" key="9">
    <source>
        <dbReference type="ARBA" id="ARBA00022741"/>
    </source>
</evidence>
<dbReference type="EC" id="5.6.2.4" evidence="20"/>
<evidence type="ECO:0000256" key="8">
    <source>
        <dbReference type="ARBA" id="ARBA00022692"/>
    </source>
</evidence>
<dbReference type="InterPro" id="IPR011545">
    <property type="entry name" value="DEAD/DEAH_box_helicase_dom"/>
</dbReference>
<protein>
    <recommendedName>
        <fullName evidence="21">Glucose-6-phosphate exchanger SLC37A2</fullName>
        <ecNumber evidence="20">5.6.2.4</ecNumber>
    </recommendedName>
    <alternativeName>
        <fullName evidence="22">Solute carrier family 37 member 2</fullName>
    </alternativeName>
</protein>
<evidence type="ECO:0000256" key="26">
    <source>
        <dbReference type="SAM" id="MobiDB-lite"/>
    </source>
</evidence>
<dbReference type="PROSITE" id="PS50850">
    <property type="entry name" value="MFS"/>
    <property type="match status" value="1"/>
</dbReference>
<dbReference type="GO" id="GO:0043138">
    <property type="term" value="F:3'-5' DNA helicase activity"/>
    <property type="evidence" value="ECO:0007669"/>
    <property type="project" value="UniProtKB-EC"/>
</dbReference>
<dbReference type="SUPFAM" id="SSF57756">
    <property type="entry name" value="Retrovirus zinc finger-like domains"/>
    <property type="match status" value="1"/>
</dbReference>
<evidence type="ECO:0000256" key="16">
    <source>
        <dbReference type="ARBA" id="ARBA00023235"/>
    </source>
</evidence>
<feature type="transmembrane region" description="Helical" evidence="27">
    <location>
        <begin position="1212"/>
        <end position="1231"/>
    </location>
</feature>
<dbReference type="SUPFAM" id="SSF52540">
    <property type="entry name" value="P-loop containing nucleoside triphosphate hydrolases"/>
    <property type="match status" value="1"/>
</dbReference>